<dbReference type="Proteomes" id="UP000234914">
    <property type="component" value="Unassembled WGS sequence"/>
</dbReference>
<evidence type="ECO:0000313" key="1">
    <source>
        <dbReference type="EMBL" id="PKZ69085.1"/>
    </source>
</evidence>
<organism evidence="1 2">
    <name type="scientific">Faucicola osloensis</name>
    <name type="common">Moraxella osloensis</name>
    <dbReference type="NCBI Taxonomy" id="34062"/>
    <lineage>
        <taxon>Bacteria</taxon>
        <taxon>Pseudomonadati</taxon>
        <taxon>Pseudomonadota</taxon>
        <taxon>Gammaproteobacteria</taxon>
        <taxon>Moraxellales</taxon>
        <taxon>Moraxellaceae</taxon>
        <taxon>Faucicola</taxon>
    </lineage>
</organism>
<dbReference type="AlphaFoldDB" id="A0A2I1RIX0"/>
<sequence>MNADILKRINITEQINAYISENRFQEILGNKKADCIRQDNQSAQLSIHKEKESNHHQYNTAKGVLV</sequence>
<name>A0A2I1RIX0_FAUOS</name>
<evidence type="ECO:0000313" key="2">
    <source>
        <dbReference type="Proteomes" id="UP000234914"/>
    </source>
</evidence>
<gene>
    <name evidence="1" type="ORF">CYJ96_04630</name>
</gene>
<accession>A0A2I1RIX0</accession>
<dbReference type="EMBL" id="PKJS01000005">
    <property type="protein sequence ID" value="PKZ69085.1"/>
    <property type="molecule type" value="Genomic_DNA"/>
</dbReference>
<reference evidence="1 2" key="1">
    <citation type="submission" date="2017-12" db="EMBL/GenBank/DDBJ databases">
        <title>Phylogenetic diversity of female urinary microbiome.</title>
        <authorList>
            <person name="Thomas-White K."/>
            <person name="Wolfe A.J."/>
        </authorList>
    </citation>
    <scope>NUCLEOTIDE SEQUENCE [LARGE SCALE GENOMIC DNA]</scope>
    <source>
        <strain evidence="1 2">UMB0416</strain>
    </source>
</reference>
<dbReference type="RefSeq" id="WP_101964119.1">
    <property type="nucleotide sequence ID" value="NZ_PKJS01000005.1"/>
</dbReference>
<protein>
    <submittedName>
        <fullName evidence="1">Uncharacterized protein</fullName>
    </submittedName>
</protein>
<comment type="caution">
    <text evidence="1">The sequence shown here is derived from an EMBL/GenBank/DDBJ whole genome shotgun (WGS) entry which is preliminary data.</text>
</comment>
<proteinExistence type="predicted"/>